<dbReference type="Pfam" id="PF22361">
    <property type="entry name" value="IglE_N"/>
    <property type="match status" value="1"/>
</dbReference>
<evidence type="ECO:0000259" key="1">
    <source>
        <dbReference type="Pfam" id="PF22361"/>
    </source>
</evidence>
<protein>
    <recommendedName>
        <fullName evidence="1">Type VI lipoprotein IgE-like C-terminal domain-containing protein</fullName>
    </recommendedName>
</protein>
<sequence length="157" mass="16937">MKRPALRAVLGVSLGVAVVGCGSAQRQIQLTIRPSTDMNESRSCYVLARAIDDKAFATESYDDVAAKAMAPDESVLSSIAVLPGVEQKVTLPVPEKGRIAVYALYRQPADDSWRLLLLATPPEKMELRLMRARMCWASEDRSRGAAGACGTGGEGRR</sequence>
<gene>
    <name evidence="2" type="ORF">SOCE836_012200</name>
</gene>
<proteinExistence type="predicted"/>
<dbReference type="Gene3D" id="2.60.40.4150">
    <property type="entry name" value="Type VI secretion system, lipoprotein SciN"/>
    <property type="match status" value="1"/>
</dbReference>
<evidence type="ECO:0000313" key="2">
    <source>
        <dbReference type="EMBL" id="AUX29133.1"/>
    </source>
</evidence>
<dbReference type="Proteomes" id="UP000295497">
    <property type="component" value="Chromosome"/>
</dbReference>
<dbReference type="PROSITE" id="PS51257">
    <property type="entry name" value="PROKAR_LIPOPROTEIN"/>
    <property type="match status" value="1"/>
</dbReference>
<accession>A0A4P2QIE9</accession>
<reference evidence="2 3" key="1">
    <citation type="submission" date="2015-09" db="EMBL/GenBank/DDBJ databases">
        <title>Sorangium comparison.</title>
        <authorList>
            <person name="Zaburannyi N."/>
            <person name="Bunk B."/>
            <person name="Overmann J."/>
            <person name="Mueller R."/>
        </authorList>
    </citation>
    <scope>NUCLEOTIDE SEQUENCE [LARGE SCALE GENOMIC DNA]</scope>
    <source>
        <strain evidence="2 3">So ce836</strain>
    </source>
</reference>
<dbReference type="InterPro" id="IPR054378">
    <property type="entry name" value="IgE-like_C"/>
</dbReference>
<organism evidence="2 3">
    <name type="scientific">Sorangium cellulosum</name>
    <name type="common">Polyangium cellulosum</name>
    <dbReference type="NCBI Taxonomy" id="56"/>
    <lineage>
        <taxon>Bacteria</taxon>
        <taxon>Pseudomonadati</taxon>
        <taxon>Myxococcota</taxon>
        <taxon>Polyangia</taxon>
        <taxon>Polyangiales</taxon>
        <taxon>Polyangiaceae</taxon>
        <taxon>Sorangium</taxon>
    </lineage>
</organism>
<evidence type="ECO:0000313" key="3">
    <source>
        <dbReference type="Proteomes" id="UP000295497"/>
    </source>
</evidence>
<feature type="domain" description="Type VI lipoprotein IgE-like C-terminal" evidence="1">
    <location>
        <begin position="45"/>
        <end position="127"/>
    </location>
</feature>
<dbReference type="InterPro" id="IPR038706">
    <property type="entry name" value="Type_VI_SciN-like_sf"/>
</dbReference>
<dbReference type="EMBL" id="CP012672">
    <property type="protein sequence ID" value="AUX29133.1"/>
    <property type="molecule type" value="Genomic_DNA"/>
</dbReference>
<name>A0A4P2QIE9_SORCE</name>
<dbReference type="AlphaFoldDB" id="A0A4P2QIE9"/>